<keyword evidence="1" id="KW-0812">Transmembrane</keyword>
<dbReference type="Proteomes" id="UP000230638">
    <property type="component" value="Unassembled WGS sequence"/>
</dbReference>
<proteinExistence type="predicted"/>
<dbReference type="AlphaFoldDB" id="A0A2H0CT42"/>
<keyword evidence="1" id="KW-1133">Transmembrane helix</keyword>
<comment type="caution">
    <text evidence="2">The sequence shown here is derived from an EMBL/GenBank/DDBJ whole genome shotgun (WGS) entry which is preliminary data.</text>
</comment>
<dbReference type="EMBL" id="PCTL01000032">
    <property type="protein sequence ID" value="PIP73057.1"/>
    <property type="molecule type" value="Genomic_DNA"/>
</dbReference>
<protein>
    <submittedName>
        <fullName evidence="2">Uncharacterized protein</fullName>
    </submittedName>
</protein>
<reference evidence="2 3" key="1">
    <citation type="submission" date="2017-09" db="EMBL/GenBank/DDBJ databases">
        <title>Depth-based differentiation of microbial function through sediment-hosted aquifers and enrichment of novel symbionts in the deep terrestrial subsurface.</title>
        <authorList>
            <person name="Probst A.J."/>
            <person name="Ladd B."/>
            <person name="Jarett J.K."/>
            <person name="Geller-Mcgrath D.E."/>
            <person name="Sieber C.M."/>
            <person name="Emerson J.B."/>
            <person name="Anantharaman K."/>
            <person name="Thomas B.C."/>
            <person name="Malmstrom R."/>
            <person name="Stieglmeier M."/>
            <person name="Klingl A."/>
            <person name="Woyke T."/>
            <person name="Ryan C.M."/>
            <person name="Banfield J.F."/>
        </authorList>
    </citation>
    <scope>NUCLEOTIDE SEQUENCE [LARGE SCALE GENOMIC DNA]</scope>
    <source>
        <strain evidence="2">CG22_combo_CG10-13_8_21_14_all_47_15</strain>
    </source>
</reference>
<keyword evidence="1" id="KW-0472">Membrane</keyword>
<evidence type="ECO:0000313" key="3">
    <source>
        <dbReference type="Proteomes" id="UP000230638"/>
    </source>
</evidence>
<evidence type="ECO:0000256" key="1">
    <source>
        <dbReference type="SAM" id="Phobius"/>
    </source>
</evidence>
<gene>
    <name evidence="2" type="ORF">COW88_03245</name>
</gene>
<accession>A0A2H0CT42</accession>
<evidence type="ECO:0000313" key="2">
    <source>
        <dbReference type="EMBL" id="PIP73057.1"/>
    </source>
</evidence>
<organism evidence="2 3">
    <name type="scientific">Candidatus Lloydbacteria bacterium CG22_combo_CG10-13_8_21_14_all_47_15</name>
    <dbReference type="NCBI Taxonomy" id="1974635"/>
    <lineage>
        <taxon>Bacteria</taxon>
        <taxon>Candidatus Lloydiibacteriota</taxon>
    </lineage>
</organism>
<name>A0A2H0CT42_9BACT</name>
<feature type="transmembrane region" description="Helical" evidence="1">
    <location>
        <begin position="25"/>
        <end position="48"/>
    </location>
</feature>
<sequence>MPYHNLLSGEQKQAIRKMYRIRRGIAAGALFFLIGATVAVLLVPALVISRVKLEDVSQRLSNARKVSQARLNPETRKIVEDTAELLAILTMPAPPLFAHGGFAEIVLMEKPSGISIAGIFYDGPVADIENAFRYSLRGVATTREVLFSFVETLKTNKLFSAVDLPVSNFVKDSDIEFSVTLVMNMPRATVR</sequence>